<sequence>MGDQRLSPFKSYRAFVAAQRDDLDPSTFAKRYAEYKSGYGRELVRRFFERNADFEWFREKYDPATIRALKREKKARAAAEARAIAAEISGDPSAFGRRASLDPISLGAGFEDSAQASPSHAADRVILITGIPASCGARALEGAVVSALEDRGVEVKIERVLLEPRNRRDGFETEAWVIFENSDAAKAAEETLDKSAWLEIQVPPALAMAPLSWPLPEAETAARVAERGSKMRCRECTERESFRVRARRALVAASTGGVDDFGRGARPRRFPRPASSSRLSEPSRISKDLETARAIARAMDAKADIPEDCRLDAILVLAGDDVVSLDASAAYLRRVHLVVYYAAAVCSSEVELVSRDVPWVTRRDKVLEEDGTDDWPELDDFDQKLRDILAAANDDEEEDYDLEEDALLEKTTDEFVKTHTSEEDMGRARCAFEWCHKLFKSDMFLKKHLANRHADYLEAWLTPTRRPFMWRRYQADARKPLPPIRTDKGDEIEPLDLLADDDGDDDRRNDAPVSSSDRSRPHKRWFPRRDPPPPKRHRDDPRKLTSYADVDAPKRAVLALDYGVLLPPPAKKKKTTTNKPPPPPPPILTSKSPSPPGAAAAPQTTATEDASSTA</sequence>
<dbReference type="InterPro" id="IPR021933">
    <property type="entry name" value="SERRATE/Ars2_N"/>
</dbReference>
<dbReference type="Pfam" id="PF12066">
    <property type="entry name" value="SERRATE_Ars2_N"/>
    <property type="match status" value="1"/>
</dbReference>
<organism evidence="6 7">
    <name type="scientific">Chrysophaeum taylorii</name>
    <dbReference type="NCBI Taxonomy" id="2483200"/>
    <lineage>
        <taxon>Eukaryota</taxon>
        <taxon>Sar</taxon>
        <taxon>Stramenopiles</taxon>
        <taxon>Ochrophyta</taxon>
        <taxon>Pelagophyceae</taxon>
        <taxon>Pelagomonadales</taxon>
        <taxon>Pelagomonadaceae</taxon>
        <taxon>Chrysophaeum</taxon>
    </lineage>
</organism>
<feature type="domain" description="C2H2-type" evidence="5">
    <location>
        <begin position="430"/>
        <end position="453"/>
    </location>
</feature>
<dbReference type="InterPro" id="IPR013087">
    <property type="entry name" value="Znf_C2H2_type"/>
</dbReference>
<dbReference type="PANTHER" id="PTHR13165">
    <property type="entry name" value="ARSENITE-RESISTANCE PROTEIN 2"/>
    <property type="match status" value="1"/>
</dbReference>
<evidence type="ECO:0000259" key="5">
    <source>
        <dbReference type="PROSITE" id="PS00028"/>
    </source>
</evidence>
<comment type="subcellular location">
    <subcellularLocation>
        <location evidence="1">Nucleus</location>
    </subcellularLocation>
</comment>
<feature type="compositionally biased region" description="Acidic residues" evidence="4">
    <location>
        <begin position="492"/>
        <end position="504"/>
    </location>
</feature>
<dbReference type="PANTHER" id="PTHR13165:SF0">
    <property type="entry name" value="SERRATE RNA EFFECTOR MOLECULE HOMOLOG"/>
    <property type="match status" value="1"/>
</dbReference>
<name>A0AAD7UCX4_9STRA</name>
<feature type="compositionally biased region" description="Basic and acidic residues" evidence="4">
    <location>
        <begin position="480"/>
        <end position="491"/>
    </location>
</feature>
<evidence type="ECO:0000313" key="7">
    <source>
        <dbReference type="Proteomes" id="UP001230188"/>
    </source>
</evidence>
<feature type="compositionally biased region" description="Low complexity" evidence="4">
    <location>
        <begin position="272"/>
        <end position="283"/>
    </location>
</feature>
<dbReference type="GO" id="GO:0016604">
    <property type="term" value="C:nuclear body"/>
    <property type="evidence" value="ECO:0007669"/>
    <property type="project" value="TreeGrafter"/>
</dbReference>
<feature type="region of interest" description="Disordered" evidence="4">
    <location>
        <begin position="567"/>
        <end position="614"/>
    </location>
</feature>
<comment type="caution">
    <text evidence="6">The sequence shown here is derived from an EMBL/GenBank/DDBJ whole genome shotgun (WGS) entry which is preliminary data.</text>
</comment>
<dbReference type="AlphaFoldDB" id="A0AAD7UCX4"/>
<dbReference type="InterPro" id="IPR039727">
    <property type="entry name" value="SE/Ars2"/>
</dbReference>
<protein>
    <recommendedName>
        <fullName evidence="5">C2H2-type domain-containing protein</fullName>
    </recommendedName>
</protein>
<keyword evidence="3" id="KW-0539">Nucleus</keyword>
<proteinExistence type="inferred from homology"/>
<dbReference type="GO" id="GO:0031053">
    <property type="term" value="P:primary miRNA processing"/>
    <property type="evidence" value="ECO:0007669"/>
    <property type="project" value="TreeGrafter"/>
</dbReference>
<gene>
    <name evidence="6" type="ORF">CTAYLR_003535</name>
</gene>
<feature type="region of interest" description="Disordered" evidence="4">
    <location>
        <begin position="480"/>
        <end position="552"/>
    </location>
</feature>
<dbReference type="Pfam" id="PF04959">
    <property type="entry name" value="ARS2"/>
    <property type="match status" value="1"/>
</dbReference>
<dbReference type="InterPro" id="IPR007042">
    <property type="entry name" value="SERRATE/Ars2_C"/>
</dbReference>
<feature type="compositionally biased region" description="Basic and acidic residues" evidence="4">
    <location>
        <begin position="527"/>
        <end position="543"/>
    </location>
</feature>
<evidence type="ECO:0000256" key="3">
    <source>
        <dbReference type="ARBA" id="ARBA00023242"/>
    </source>
</evidence>
<feature type="compositionally biased region" description="Low complexity" evidence="4">
    <location>
        <begin position="588"/>
        <end position="607"/>
    </location>
</feature>
<evidence type="ECO:0000313" key="6">
    <source>
        <dbReference type="EMBL" id="KAJ8602169.1"/>
    </source>
</evidence>
<keyword evidence="7" id="KW-1185">Reference proteome</keyword>
<evidence type="ECO:0000256" key="1">
    <source>
        <dbReference type="ARBA" id="ARBA00004123"/>
    </source>
</evidence>
<evidence type="ECO:0000256" key="4">
    <source>
        <dbReference type="SAM" id="MobiDB-lite"/>
    </source>
</evidence>
<dbReference type="PROSITE" id="PS00028">
    <property type="entry name" value="ZINC_FINGER_C2H2_1"/>
    <property type="match status" value="1"/>
</dbReference>
<accession>A0AAD7UCX4</accession>
<feature type="region of interest" description="Disordered" evidence="4">
    <location>
        <begin position="262"/>
        <end position="284"/>
    </location>
</feature>
<dbReference type="Proteomes" id="UP001230188">
    <property type="component" value="Unassembled WGS sequence"/>
</dbReference>
<evidence type="ECO:0000256" key="2">
    <source>
        <dbReference type="ARBA" id="ARBA00005407"/>
    </source>
</evidence>
<comment type="similarity">
    <text evidence="2">Belongs to the ARS2 family.</text>
</comment>
<dbReference type="EMBL" id="JAQMWT010000389">
    <property type="protein sequence ID" value="KAJ8602169.1"/>
    <property type="molecule type" value="Genomic_DNA"/>
</dbReference>
<reference evidence="6" key="1">
    <citation type="submission" date="2023-01" db="EMBL/GenBank/DDBJ databases">
        <title>Metagenome sequencing of chrysophaentin producing Chrysophaeum taylorii.</title>
        <authorList>
            <person name="Davison J."/>
            <person name="Bewley C."/>
        </authorList>
    </citation>
    <scope>NUCLEOTIDE SEQUENCE</scope>
    <source>
        <strain evidence="6">NIES-1699</strain>
    </source>
</reference>